<dbReference type="PANTHER" id="PTHR11063:SF8">
    <property type="entry name" value="DELTA-1-PYRROLINE-5-CARBOXYLATE SYNTHASE"/>
    <property type="match status" value="1"/>
</dbReference>
<sequence>MTVAALDKLEVGQPIPFGGNRVARVSAALAEQFQAGDSLIVVQDTGALLHVPAAVQAVADRAVGRAHEAFRRMGQVSDSQISRFFEAFAARLEDEAAWGAIAAANAQDVDSARARGRSTTRLAVSAAMRRDMIAGLKEWAAAEGARGRVLERIDHAGWSLEQVAAPLGVVGFVFEGRPNVFADATGVLRTGNTVVFRIGGDALGTAKAIVAEALDPALAAAGLPEGAASLVESAEHAAGWAMFADPRLSLAVARGSGPAVAQLGGVARQTGTPVSLHGTGGAWLVADKSADAARFAEAVYHSLDRKVCNTLNVCCIARERADELLPAFLDAIARAGRRRGGDVKLHVVEADLSALPADWRKARAKVRRADGEHDEAAVEALPLEGLAVEWEWEDTPELSLALVDGAEEAAALFNRFSPHFAVSLIAEDELAQKRFFEAVDAPFVGDGFTRWVDGQYALNRPELGLSNWQNGRLLARGGVLAGDSVFTVRARVRQTDLALDRQSPSPQSPSPKSDQHVVRGSGPARS</sequence>
<feature type="region of interest" description="Disordered" evidence="2">
    <location>
        <begin position="497"/>
        <end position="526"/>
    </location>
</feature>
<evidence type="ECO:0000313" key="4">
    <source>
        <dbReference type="EMBL" id="QUD86552.1"/>
    </source>
</evidence>
<keyword evidence="5" id="KW-1185">Reference proteome</keyword>
<dbReference type="AlphaFoldDB" id="A0A975IT69"/>
<dbReference type="RefSeq" id="WP_211936604.1">
    <property type="nucleotide sequence ID" value="NZ_CP073078.1"/>
</dbReference>
<dbReference type="KEGG" id="caul:KCG34_15835"/>
<reference evidence="4" key="1">
    <citation type="submission" date="2021-04" db="EMBL/GenBank/DDBJ databases">
        <title>The complete genome sequence of Caulobacter sp. S6.</title>
        <authorList>
            <person name="Tang Y."/>
            <person name="Ouyang W."/>
            <person name="Liu Q."/>
            <person name="Huang B."/>
            <person name="Guo Z."/>
            <person name="Lei P."/>
        </authorList>
    </citation>
    <scope>NUCLEOTIDE SEQUENCE</scope>
    <source>
        <strain evidence="4">S6</strain>
    </source>
</reference>
<evidence type="ECO:0000313" key="5">
    <source>
        <dbReference type="Proteomes" id="UP000676409"/>
    </source>
</evidence>
<dbReference type="InterPro" id="IPR016163">
    <property type="entry name" value="Ald_DH_C"/>
</dbReference>
<keyword evidence="1" id="KW-0560">Oxidoreductase</keyword>
<dbReference type="PANTHER" id="PTHR11063">
    <property type="entry name" value="GLUTAMATE SEMIALDEHYDE DEHYDROGENASE"/>
    <property type="match status" value="1"/>
</dbReference>
<evidence type="ECO:0000259" key="3">
    <source>
        <dbReference type="Pfam" id="PF00171"/>
    </source>
</evidence>
<dbReference type="Proteomes" id="UP000676409">
    <property type="component" value="Chromosome"/>
</dbReference>
<dbReference type="Gene3D" id="3.40.605.10">
    <property type="entry name" value="Aldehyde Dehydrogenase, Chain A, domain 1"/>
    <property type="match status" value="1"/>
</dbReference>
<proteinExistence type="predicted"/>
<evidence type="ECO:0000256" key="1">
    <source>
        <dbReference type="ARBA" id="ARBA00023002"/>
    </source>
</evidence>
<accession>A0A975IT69</accession>
<dbReference type="InterPro" id="IPR015590">
    <property type="entry name" value="Aldehyde_DH_dom"/>
</dbReference>
<name>A0A975IT69_9CAUL</name>
<dbReference type="InterPro" id="IPR016162">
    <property type="entry name" value="Ald_DH_N"/>
</dbReference>
<protein>
    <submittedName>
        <fullName evidence="4">Aldehyde dehydrogenase family protein</fullName>
    </submittedName>
</protein>
<dbReference type="GO" id="GO:0004350">
    <property type="term" value="F:glutamate-5-semialdehyde dehydrogenase activity"/>
    <property type="evidence" value="ECO:0007669"/>
    <property type="project" value="TreeGrafter"/>
</dbReference>
<gene>
    <name evidence="4" type="ORF">KCG34_15835</name>
</gene>
<dbReference type="SUPFAM" id="SSF53720">
    <property type="entry name" value="ALDH-like"/>
    <property type="match status" value="1"/>
</dbReference>
<organism evidence="4 5">
    <name type="scientific">Phenylobacterium montanum</name>
    <dbReference type="NCBI Taxonomy" id="2823693"/>
    <lineage>
        <taxon>Bacteria</taxon>
        <taxon>Pseudomonadati</taxon>
        <taxon>Pseudomonadota</taxon>
        <taxon>Alphaproteobacteria</taxon>
        <taxon>Caulobacterales</taxon>
        <taxon>Caulobacteraceae</taxon>
        <taxon>Phenylobacterium</taxon>
    </lineage>
</organism>
<feature type="domain" description="Aldehyde dehydrogenase" evidence="3">
    <location>
        <begin position="47"/>
        <end position="333"/>
    </location>
</feature>
<evidence type="ECO:0000256" key="2">
    <source>
        <dbReference type="SAM" id="MobiDB-lite"/>
    </source>
</evidence>
<dbReference type="InterPro" id="IPR016161">
    <property type="entry name" value="Ald_DH/histidinol_DH"/>
</dbReference>
<dbReference type="Pfam" id="PF00171">
    <property type="entry name" value="Aldedh"/>
    <property type="match status" value="1"/>
</dbReference>
<dbReference type="EMBL" id="CP073078">
    <property type="protein sequence ID" value="QUD86552.1"/>
    <property type="molecule type" value="Genomic_DNA"/>
</dbReference>
<dbReference type="Gene3D" id="3.40.309.10">
    <property type="entry name" value="Aldehyde Dehydrogenase, Chain A, domain 2"/>
    <property type="match status" value="1"/>
</dbReference>